<dbReference type="AlphaFoldDB" id="A0A1G6R6E3"/>
<evidence type="ECO:0000256" key="2">
    <source>
        <dbReference type="RuleBase" id="RU003616"/>
    </source>
</evidence>
<dbReference type="Gene3D" id="2.60.40.790">
    <property type="match status" value="1"/>
</dbReference>
<evidence type="ECO:0000313" key="4">
    <source>
        <dbReference type="EMBL" id="SDC99607.1"/>
    </source>
</evidence>
<evidence type="ECO:0000259" key="3">
    <source>
        <dbReference type="PROSITE" id="PS01031"/>
    </source>
</evidence>
<name>A0A1G6R6E3_9BACL</name>
<keyword evidence="5" id="KW-1185">Reference proteome</keyword>
<feature type="domain" description="SHSP" evidence="3">
    <location>
        <begin position="31"/>
        <end position="146"/>
    </location>
</feature>
<evidence type="ECO:0000313" key="5">
    <source>
        <dbReference type="Proteomes" id="UP000199387"/>
    </source>
</evidence>
<dbReference type="PROSITE" id="PS01031">
    <property type="entry name" value="SHSP"/>
    <property type="match status" value="1"/>
</dbReference>
<dbReference type="RefSeq" id="WP_176758031.1">
    <property type="nucleotide sequence ID" value="NZ_FMZA01000026.1"/>
</dbReference>
<dbReference type="SUPFAM" id="SSF49764">
    <property type="entry name" value="HSP20-like chaperones"/>
    <property type="match status" value="1"/>
</dbReference>
<sequence>MGKQREATSWKQIRHKMKGILGEDLWKKVDQALSKQRPAIDMYQTDGEGVIVVELPGLRSPDDVQITLDSQKIILEGEVPDGSPVPQKQMLSRERWTGRFKRTIRNPFPFAPDSITAHYRYGLLEIRLTGQETKQQVSVQFDRKSP</sequence>
<proteinExistence type="inferred from homology"/>
<gene>
    <name evidence="4" type="ORF">SAMN04488112_1269</name>
</gene>
<dbReference type="Proteomes" id="UP000199387">
    <property type="component" value="Unassembled WGS sequence"/>
</dbReference>
<accession>A0A1G6R6E3</accession>
<evidence type="ECO:0000256" key="1">
    <source>
        <dbReference type="PROSITE-ProRule" id="PRU00285"/>
    </source>
</evidence>
<organism evidence="4 5">
    <name type="scientific">Melghirimyces thermohalophilus</name>
    <dbReference type="NCBI Taxonomy" id="1236220"/>
    <lineage>
        <taxon>Bacteria</taxon>
        <taxon>Bacillati</taxon>
        <taxon>Bacillota</taxon>
        <taxon>Bacilli</taxon>
        <taxon>Bacillales</taxon>
        <taxon>Thermoactinomycetaceae</taxon>
        <taxon>Melghirimyces</taxon>
    </lineage>
</organism>
<dbReference type="Pfam" id="PF00011">
    <property type="entry name" value="HSP20"/>
    <property type="match status" value="1"/>
</dbReference>
<dbReference type="InterPro" id="IPR002068">
    <property type="entry name" value="A-crystallin/Hsp20_dom"/>
</dbReference>
<dbReference type="InterPro" id="IPR008978">
    <property type="entry name" value="HSP20-like_chaperone"/>
</dbReference>
<dbReference type="CDD" id="cd06464">
    <property type="entry name" value="ACD_sHsps-like"/>
    <property type="match status" value="1"/>
</dbReference>
<comment type="similarity">
    <text evidence="1 2">Belongs to the small heat shock protein (HSP20) family.</text>
</comment>
<dbReference type="STRING" id="1236220.SAMN04488112_1269"/>
<dbReference type="EMBL" id="FMZA01000026">
    <property type="protein sequence ID" value="SDC99607.1"/>
    <property type="molecule type" value="Genomic_DNA"/>
</dbReference>
<protein>
    <submittedName>
        <fullName evidence="4">HSP20 family protein</fullName>
    </submittedName>
</protein>
<reference evidence="4 5" key="1">
    <citation type="submission" date="2016-10" db="EMBL/GenBank/DDBJ databases">
        <authorList>
            <person name="de Groot N.N."/>
        </authorList>
    </citation>
    <scope>NUCLEOTIDE SEQUENCE [LARGE SCALE GENOMIC DNA]</scope>
    <source>
        <strain evidence="4 5">DSM 45514</strain>
    </source>
</reference>